<dbReference type="InterPro" id="IPR013210">
    <property type="entry name" value="LRR_N_plant-typ"/>
</dbReference>
<dbReference type="OrthoDB" id="406235at2759"/>
<dbReference type="Proteomes" id="UP000734854">
    <property type="component" value="Unassembled WGS sequence"/>
</dbReference>
<accession>A0A8J5F9G3</accession>
<dbReference type="Pfam" id="PF08263">
    <property type="entry name" value="LRRNT_2"/>
    <property type="match status" value="1"/>
</dbReference>
<evidence type="ECO:0000313" key="7">
    <source>
        <dbReference type="EMBL" id="KAG6485804.1"/>
    </source>
</evidence>
<evidence type="ECO:0000256" key="1">
    <source>
        <dbReference type="ARBA" id="ARBA00022614"/>
    </source>
</evidence>
<evidence type="ECO:0008006" key="9">
    <source>
        <dbReference type="Google" id="ProtNLM"/>
    </source>
</evidence>
<organism evidence="7 8">
    <name type="scientific">Zingiber officinale</name>
    <name type="common">Ginger</name>
    <name type="synonym">Amomum zingiber</name>
    <dbReference type="NCBI Taxonomy" id="94328"/>
    <lineage>
        <taxon>Eukaryota</taxon>
        <taxon>Viridiplantae</taxon>
        <taxon>Streptophyta</taxon>
        <taxon>Embryophyta</taxon>
        <taxon>Tracheophyta</taxon>
        <taxon>Spermatophyta</taxon>
        <taxon>Magnoliopsida</taxon>
        <taxon>Liliopsida</taxon>
        <taxon>Zingiberales</taxon>
        <taxon>Zingiberaceae</taxon>
        <taxon>Zingiber</taxon>
    </lineage>
</organism>
<keyword evidence="2 4" id="KW-0732">Signal</keyword>
<keyword evidence="3" id="KW-0677">Repeat</keyword>
<protein>
    <recommendedName>
        <fullName evidence="9">Leucine-rich repeat-containing N-terminal plant-type domain-containing protein</fullName>
    </recommendedName>
</protein>
<reference evidence="7 8" key="1">
    <citation type="submission" date="2020-08" db="EMBL/GenBank/DDBJ databases">
        <title>Plant Genome Project.</title>
        <authorList>
            <person name="Zhang R.-G."/>
        </authorList>
    </citation>
    <scope>NUCLEOTIDE SEQUENCE [LARGE SCALE GENOMIC DNA]</scope>
    <source>
        <tissue evidence="7">Rhizome</tissue>
    </source>
</reference>
<evidence type="ECO:0000256" key="3">
    <source>
        <dbReference type="ARBA" id="ARBA00022737"/>
    </source>
</evidence>
<comment type="caution">
    <text evidence="7">The sequence shown here is derived from an EMBL/GenBank/DDBJ whole genome shotgun (WGS) entry which is preliminary data.</text>
</comment>
<dbReference type="AlphaFoldDB" id="A0A8J5F9G3"/>
<feature type="signal peptide" evidence="4">
    <location>
        <begin position="1"/>
        <end position="21"/>
    </location>
</feature>
<proteinExistence type="predicted"/>
<evidence type="ECO:0000256" key="2">
    <source>
        <dbReference type="ARBA" id="ARBA00022729"/>
    </source>
</evidence>
<evidence type="ECO:0000256" key="4">
    <source>
        <dbReference type="SAM" id="SignalP"/>
    </source>
</evidence>
<sequence length="241" mass="25902">MKAWQLASLCILIIVARMVNSNLEGDILIAQRSAWNDPHNVLQSWDPTLVNPCTWFHVTCNNENSVIRLDLGNASLSGPLSPGLGGLANLQYLELYANFITGAIPTELGNLTKLVSLDLYLNRLTGSIPSSLGNIQSLVFLRLHSNNLTGGIPPMLGNLIKLAILDFSSNALSGSIPSSLGNIESLVNLRLNGNNLSGVIPEQVLDLIVTGNLTEINVSDNYMNGTTRNSGKRVTTIIQDA</sequence>
<keyword evidence="1" id="KW-0433">Leucine-rich repeat</keyword>
<dbReference type="PANTHER" id="PTHR47988">
    <property type="entry name" value="SOMATIC EMBRYOGENESIS RECEPTOR KINASE 1"/>
    <property type="match status" value="1"/>
</dbReference>
<feature type="domain" description="Leucine-rich repeat-containing N-terminal plant-type" evidence="5">
    <location>
        <begin position="22"/>
        <end position="61"/>
    </location>
</feature>
<evidence type="ECO:0000313" key="8">
    <source>
        <dbReference type="Proteomes" id="UP000734854"/>
    </source>
</evidence>
<evidence type="ECO:0000259" key="5">
    <source>
        <dbReference type="Pfam" id="PF08263"/>
    </source>
</evidence>
<dbReference type="EMBL" id="JACMSC010000015">
    <property type="protein sequence ID" value="KAG6485804.1"/>
    <property type="molecule type" value="Genomic_DNA"/>
</dbReference>
<keyword evidence="8" id="KW-1185">Reference proteome</keyword>
<evidence type="ECO:0000259" key="6">
    <source>
        <dbReference type="Pfam" id="PF23598"/>
    </source>
</evidence>
<gene>
    <name evidence="7" type="ORF">ZIOFF_054369</name>
</gene>
<dbReference type="InterPro" id="IPR055414">
    <property type="entry name" value="LRR_R13L4/SHOC2-like"/>
</dbReference>
<name>A0A8J5F9G3_ZINOF</name>
<feature type="domain" description="Disease resistance R13L4/SHOC-2-like LRR" evidence="6">
    <location>
        <begin position="82"/>
        <end position="206"/>
    </location>
</feature>
<feature type="chain" id="PRO_5035165564" description="Leucine-rich repeat-containing N-terminal plant-type domain-containing protein" evidence="4">
    <location>
        <begin position="22"/>
        <end position="241"/>
    </location>
</feature>
<dbReference type="Pfam" id="PF23598">
    <property type="entry name" value="LRR_14"/>
    <property type="match status" value="1"/>
</dbReference>
<dbReference type="FunFam" id="3.80.10.10:FF:000024">
    <property type="entry name" value="Somatic embryogenesis receptor kinase 1"/>
    <property type="match status" value="1"/>
</dbReference>